<proteinExistence type="predicted"/>
<evidence type="ECO:0000256" key="2">
    <source>
        <dbReference type="SAM" id="SignalP"/>
    </source>
</evidence>
<dbReference type="AlphaFoldDB" id="A0A1H6TP12"/>
<protein>
    <recommendedName>
        <fullName evidence="3">DUF4124 domain-containing protein</fullName>
    </recommendedName>
</protein>
<feature type="signal peptide" evidence="2">
    <location>
        <begin position="1"/>
        <end position="20"/>
    </location>
</feature>
<feature type="chain" id="PRO_5011599230" description="DUF4124 domain-containing protein" evidence="2">
    <location>
        <begin position="21"/>
        <end position="143"/>
    </location>
</feature>
<accession>A0A1H6TP12</accession>
<sequence>MRRMILTSSLLLILGTTAMAGQVYTWVDKQGVTHFSEQPPNDQSSTALGTATPAPRLPAPEKLPPAKPSDPEQEAVERKVKRDIAIQETKRKEYCETVRANLAQLENNPRLRAQINGEMRRLTEEERQARIAETQRAIESSCR</sequence>
<evidence type="ECO:0000256" key="1">
    <source>
        <dbReference type="SAM" id="MobiDB-lite"/>
    </source>
</evidence>
<feature type="compositionally biased region" description="Polar residues" evidence="1">
    <location>
        <begin position="35"/>
        <end position="49"/>
    </location>
</feature>
<evidence type="ECO:0000259" key="3">
    <source>
        <dbReference type="Pfam" id="PF13511"/>
    </source>
</evidence>
<dbReference type="STRING" id="170623.SAMN04244579_02053"/>
<evidence type="ECO:0000313" key="5">
    <source>
        <dbReference type="Proteomes" id="UP000199005"/>
    </source>
</evidence>
<dbReference type="Pfam" id="PF13511">
    <property type="entry name" value="DUF4124"/>
    <property type="match status" value="1"/>
</dbReference>
<keyword evidence="2" id="KW-0732">Signal</keyword>
<feature type="compositionally biased region" description="Pro residues" evidence="1">
    <location>
        <begin position="55"/>
        <end position="68"/>
    </location>
</feature>
<gene>
    <name evidence="4" type="ORF">SAMN04244579_02053</name>
</gene>
<organism evidence="4 5">
    <name type="scientific">Azotobacter beijerinckii</name>
    <dbReference type="NCBI Taxonomy" id="170623"/>
    <lineage>
        <taxon>Bacteria</taxon>
        <taxon>Pseudomonadati</taxon>
        <taxon>Pseudomonadota</taxon>
        <taxon>Gammaproteobacteria</taxon>
        <taxon>Pseudomonadales</taxon>
        <taxon>Pseudomonadaceae</taxon>
        <taxon>Azotobacter</taxon>
    </lineage>
</organism>
<feature type="domain" description="DUF4124" evidence="3">
    <location>
        <begin position="10"/>
        <end position="60"/>
    </location>
</feature>
<feature type="region of interest" description="Disordered" evidence="1">
    <location>
        <begin position="35"/>
        <end position="83"/>
    </location>
</feature>
<dbReference type="EMBL" id="FNYO01000021">
    <property type="protein sequence ID" value="SEI79944.1"/>
    <property type="molecule type" value="Genomic_DNA"/>
</dbReference>
<dbReference type="RefSeq" id="WP_175559749.1">
    <property type="nucleotide sequence ID" value="NZ_FNYO01000021.1"/>
</dbReference>
<dbReference type="Proteomes" id="UP000199005">
    <property type="component" value="Unassembled WGS sequence"/>
</dbReference>
<evidence type="ECO:0000313" key="4">
    <source>
        <dbReference type="EMBL" id="SEI79944.1"/>
    </source>
</evidence>
<name>A0A1H6TP12_9GAMM</name>
<dbReference type="InterPro" id="IPR025392">
    <property type="entry name" value="DUF4124"/>
</dbReference>
<reference evidence="4 5" key="1">
    <citation type="submission" date="2016-10" db="EMBL/GenBank/DDBJ databases">
        <authorList>
            <person name="de Groot N.N."/>
        </authorList>
    </citation>
    <scope>NUCLEOTIDE SEQUENCE [LARGE SCALE GENOMIC DNA]</scope>
    <source>
        <strain evidence="4 5">DSM 1041</strain>
    </source>
</reference>